<proteinExistence type="predicted"/>
<evidence type="ECO:0008006" key="4">
    <source>
        <dbReference type="Google" id="ProtNLM"/>
    </source>
</evidence>
<keyword evidence="1" id="KW-0812">Transmembrane</keyword>
<organism evidence="2 3">
    <name type="scientific">Halobacterium jilantaiense</name>
    <dbReference type="NCBI Taxonomy" id="355548"/>
    <lineage>
        <taxon>Archaea</taxon>
        <taxon>Methanobacteriati</taxon>
        <taxon>Methanobacteriota</taxon>
        <taxon>Stenosarchaea group</taxon>
        <taxon>Halobacteria</taxon>
        <taxon>Halobacteriales</taxon>
        <taxon>Halobacteriaceae</taxon>
        <taxon>Halobacterium</taxon>
    </lineage>
</organism>
<accession>A0A1I0QG74</accession>
<dbReference type="EMBL" id="FOJA01000001">
    <property type="protein sequence ID" value="SEW26056.1"/>
    <property type="molecule type" value="Genomic_DNA"/>
</dbReference>
<feature type="transmembrane region" description="Helical" evidence="1">
    <location>
        <begin position="12"/>
        <end position="35"/>
    </location>
</feature>
<keyword evidence="1" id="KW-0472">Membrane</keyword>
<name>A0A1I0QG74_9EURY</name>
<evidence type="ECO:0000256" key="1">
    <source>
        <dbReference type="SAM" id="Phobius"/>
    </source>
</evidence>
<protein>
    <recommendedName>
        <fullName evidence="4">Multidrug transporter</fullName>
    </recommendedName>
</protein>
<feature type="transmembrane region" description="Helical" evidence="1">
    <location>
        <begin position="41"/>
        <end position="59"/>
    </location>
</feature>
<evidence type="ECO:0000313" key="3">
    <source>
        <dbReference type="Proteomes" id="UP000198518"/>
    </source>
</evidence>
<dbReference type="AlphaFoldDB" id="A0A1I0QG74"/>
<keyword evidence="3" id="KW-1185">Reference proteome</keyword>
<reference evidence="2 3" key="1">
    <citation type="submission" date="2016-10" db="EMBL/GenBank/DDBJ databases">
        <authorList>
            <person name="de Groot N.N."/>
        </authorList>
    </citation>
    <scope>NUCLEOTIDE SEQUENCE [LARGE SCALE GENOMIC DNA]</scope>
    <source>
        <strain evidence="2 3">CGMCC 1.5337</strain>
    </source>
</reference>
<dbReference type="Proteomes" id="UP000198518">
    <property type="component" value="Unassembled WGS sequence"/>
</dbReference>
<gene>
    <name evidence="2" type="ORF">SAMN04487945_2581</name>
</gene>
<evidence type="ECO:0000313" key="2">
    <source>
        <dbReference type="EMBL" id="SEW26056.1"/>
    </source>
</evidence>
<sequence>MTPIFQRDTSSLGTVIGIVVVAVAILGRLLFDWSWSNPDSFVPALIGAIAAAVAAWYLVQQARS</sequence>
<dbReference type="RefSeq" id="WP_089669884.1">
    <property type="nucleotide sequence ID" value="NZ_FOJA01000001.1"/>
</dbReference>
<keyword evidence="1" id="KW-1133">Transmembrane helix</keyword>